<feature type="chain" id="PRO_5046805967" evidence="1">
    <location>
        <begin position="20"/>
        <end position="205"/>
    </location>
</feature>
<evidence type="ECO:0000313" key="3">
    <source>
        <dbReference type="Proteomes" id="UP001642540"/>
    </source>
</evidence>
<evidence type="ECO:0000256" key="1">
    <source>
        <dbReference type="SAM" id="SignalP"/>
    </source>
</evidence>
<name>A0ABP1RGS8_9HEXA</name>
<reference evidence="2 3" key="1">
    <citation type="submission" date="2024-08" db="EMBL/GenBank/DDBJ databases">
        <authorList>
            <person name="Cucini C."/>
            <person name="Frati F."/>
        </authorList>
    </citation>
    <scope>NUCLEOTIDE SEQUENCE [LARGE SCALE GENOMIC DNA]</scope>
</reference>
<keyword evidence="3" id="KW-1185">Reference proteome</keyword>
<gene>
    <name evidence="2" type="ORF">ODALV1_LOCUS21988</name>
</gene>
<feature type="signal peptide" evidence="1">
    <location>
        <begin position="1"/>
        <end position="19"/>
    </location>
</feature>
<evidence type="ECO:0000313" key="2">
    <source>
        <dbReference type="EMBL" id="CAL8127847.1"/>
    </source>
</evidence>
<dbReference type="EMBL" id="CAXLJM020000072">
    <property type="protein sequence ID" value="CAL8127847.1"/>
    <property type="molecule type" value="Genomic_DNA"/>
</dbReference>
<accession>A0ABP1RGS8</accession>
<protein>
    <submittedName>
        <fullName evidence="2">Uncharacterized protein</fullName>
    </submittedName>
</protein>
<organism evidence="2 3">
    <name type="scientific">Orchesella dallaii</name>
    <dbReference type="NCBI Taxonomy" id="48710"/>
    <lineage>
        <taxon>Eukaryota</taxon>
        <taxon>Metazoa</taxon>
        <taxon>Ecdysozoa</taxon>
        <taxon>Arthropoda</taxon>
        <taxon>Hexapoda</taxon>
        <taxon>Collembola</taxon>
        <taxon>Entomobryomorpha</taxon>
        <taxon>Entomobryoidea</taxon>
        <taxon>Orchesellidae</taxon>
        <taxon>Orchesellinae</taxon>
        <taxon>Orchesella</taxon>
    </lineage>
</organism>
<sequence length="205" mass="22280">MLSHIRLVGFLLLCWETSGRSPETGAKANKNQLGPPRANDCLCDAHTHDFSSPINTNYPLKACTGSCNVAFQGDCFCTRENHPTGCTIKDCEEDDGPVLDNYSCYCTATHAPVDCVARPNTRNPLCVVDRTVVNKDCQCDTESHDPDNCNIRVCNPNEVTGRGYRCLCGDTCDRKPDGCGKASFNDDIISSADAVIDMITDSLSD</sequence>
<proteinExistence type="predicted"/>
<dbReference type="Proteomes" id="UP001642540">
    <property type="component" value="Unassembled WGS sequence"/>
</dbReference>
<keyword evidence="1" id="KW-0732">Signal</keyword>
<comment type="caution">
    <text evidence="2">The sequence shown here is derived from an EMBL/GenBank/DDBJ whole genome shotgun (WGS) entry which is preliminary data.</text>
</comment>